<dbReference type="GO" id="GO:0008483">
    <property type="term" value="F:transaminase activity"/>
    <property type="evidence" value="ECO:0007669"/>
    <property type="project" value="TreeGrafter"/>
</dbReference>
<dbReference type="InterPro" id="IPR015421">
    <property type="entry name" value="PyrdxlP-dep_Trfase_major"/>
</dbReference>
<evidence type="ECO:0000313" key="4">
    <source>
        <dbReference type="Proteomes" id="UP000000496"/>
    </source>
</evidence>
<reference evidence="3 4" key="2">
    <citation type="journal article" date="2011" name="Mol. Biol. Evol.">
        <title>Unity in variety--the pan-genome of the Chlamydiae.</title>
        <authorList>
            <person name="Collingro A."/>
            <person name="Tischler P."/>
            <person name="Weinmaier T."/>
            <person name="Penz T."/>
            <person name="Heinz E."/>
            <person name="Brunham R.C."/>
            <person name="Read T.D."/>
            <person name="Bavoil P.M."/>
            <person name="Sachse K."/>
            <person name="Kahane S."/>
            <person name="Friedman M.G."/>
            <person name="Rattei T."/>
            <person name="Myers G.S."/>
            <person name="Horn M."/>
        </authorList>
    </citation>
    <scope>NUCLEOTIDE SEQUENCE [LARGE SCALE GENOMIC DNA]</scope>
    <source>
        <strain evidence="4">ATCC VR-1471 / Z</strain>
    </source>
</reference>
<dbReference type="InterPro" id="IPR015424">
    <property type="entry name" value="PyrdxlP-dep_Trfase"/>
</dbReference>
<dbReference type="eggNOG" id="COG0399">
    <property type="taxonomic scope" value="Bacteria"/>
</dbReference>
<accession>F8L9L4</accession>
<evidence type="ECO:0000256" key="2">
    <source>
        <dbReference type="RuleBase" id="RU004508"/>
    </source>
</evidence>
<dbReference type="PIRSF" id="PIRSF000390">
    <property type="entry name" value="PLP_StrS"/>
    <property type="match status" value="1"/>
</dbReference>
<organism evidence="3 4">
    <name type="scientific">Simkania negevensis (strain ATCC VR-1471 / DSM 27360 / Z)</name>
    <dbReference type="NCBI Taxonomy" id="331113"/>
    <lineage>
        <taxon>Bacteria</taxon>
        <taxon>Pseudomonadati</taxon>
        <taxon>Chlamydiota</taxon>
        <taxon>Chlamydiia</taxon>
        <taxon>Parachlamydiales</taxon>
        <taxon>Simkaniaceae</taxon>
        <taxon>Simkania</taxon>
    </lineage>
</organism>
<dbReference type="PANTHER" id="PTHR30244">
    <property type="entry name" value="TRANSAMINASE"/>
    <property type="match status" value="1"/>
</dbReference>
<dbReference type="OrthoDB" id="19894at2"/>
<dbReference type="CDD" id="cd00616">
    <property type="entry name" value="AHBA_syn"/>
    <property type="match status" value="1"/>
</dbReference>
<dbReference type="Pfam" id="PF01041">
    <property type="entry name" value="DegT_DnrJ_EryC1"/>
    <property type="match status" value="1"/>
</dbReference>
<dbReference type="Gene3D" id="3.90.1150.10">
    <property type="entry name" value="Aspartate Aminotransferase, domain 1"/>
    <property type="match status" value="1"/>
</dbReference>
<dbReference type="SUPFAM" id="SSF53383">
    <property type="entry name" value="PLP-dependent transferases"/>
    <property type="match status" value="1"/>
</dbReference>
<gene>
    <name evidence="3" type="primary">rfbH</name>
    <name evidence="3" type="ordered locus">SNE_A16740</name>
</gene>
<dbReference type="EMBL" id="FR872582">
    <property type="protein sequence ID" value="CCB89551.1"/>
    <property type="molecule type" value="Genomic_DNA"/>
</dbReference>
<reference key="1">
    <citation type="journal article" date="2011" name="Mol. Biol. Evol.">
        <title>Unity in variety -- the pan-genome of the Chlamydiae.</title>
        <authorList>
            <person name="Collingro A."/>
            <person name="Tischler P."/>
            <person name="Weinmaier T."/>
            <person name="Penz T."/>
            <person name="Heinz E."/>
            <person name="Brunham R.C."/>
            <person name="Read T.D."/>
            <person name="Bavoil P.M."/>
            <person name="Sachse K."/>
            <person name="Kahane S."/>
            <person name="Friedman M.G."/>
            <person name="Rattei T."/>
            <person name="Myers G.S.A."/>
            <person name="Horn M."/>
        </authorList>
    </citation>
    <scope>NUCLEOTIDE SEQUENCE</scope>
    <source>
        <strain>Z</strain>
    </source>
</reference>
<sequence length="392" mass="44312">MTYELSHNSWGKEELKAIQKVIDSDRLTMGVEVEKFEQAFASKMGSRYAVMTNSGSSANLIAVAAFCFKKDRPLKAGDEVIVPAISWATTYFPLMQYGLKLRFVDVELDTLNMDVSQLEAALTPATRAVVGVSILGNPCALDILRAFCDKHDLLFFEDNCESMGATLHGKQCGTFGDIGTFSCFFSHHISTIEGGVAVTDDLELYHLMLALRSHGWTRHLPDVSPIYEKNPDDFFEAYRFIVPGYNVRPIEFFGAIGSEQLKKLDEFIAIRRKNAELWKDLFADDERFIIQKENGKSTHFSFTLILHPNLSLPRQEVLDALKKHDIQFRIITGGNFLRHDVIKYCNYSCAHEIVNANIAHDRGFFVGNHPRDLRAEIEKFHKILSEVTTACV</sequence>
<protein>
    <submittedName>
        <fullName evidence="3">Lipopolysaccharide biosynthesis protein rfbH</fullName>
    </submittedName>
</protein>
<dbReference type="Proteomes" id="UP000000496">
    <property type="component" value="Chromosome gsn.131"/>
</dbReference>
<dbReference type="RefSeq" id="WP_013944017.1">
    <property type="nucleotide sequence ID" value="NC_015713.1"/>
</dbReference>
<dbReference type="Gene3D" id="3.40.640.10">
    <property type="entry name" value="Type I PLP-dependent aspartate aminotransferase-like (Major domain)"/>
    <property type="match status" value="1"/>
</dbReference>
<dbReference type="HOGENOM" id="CLU_033332_5_0_0"/>
<dbReference type="GO" id="GO:0030170">
    <property type="term" value="F:pyridoxal phosphate binding"/>
    <property type="evidence" value="ECO:0007669"/>
    <property type="project" value="TreeGrafter"/>
</dbReference>
<name>F8L9L4_SIMNZ</name>
<evidence type="ECO:0000313" key="3">
    <source>
        <dbReference type="EMBL" id="CCB89551.1"/>
    </source>
</evidence>
<dbReference type="KEGG" id="sng:SNE_A16740"/>
<dbReference type="AlphaFoldDB" id="F8L9L4"/>
<evidence type="ECO:0000256" key="1">
    <source>
        <dbReference type="ARBA" id="ARBA00037999"/>
    </source>
</evidence>
<comment type="similarity">
    <text evidence="1 2">Belongs to the DegT/DnrJ/EryC1 family.</text>
</comment>
<keyword evidence="2" id="KW-0663">Pyridoxal phosphate</keyword>
<dbReference type="InterPro" id="IPR015422">
    <property type="entry name" value="PyrdxlP-dep_Trfase_small"/>
</dbReference>
<dbReference type="PANTHER" id="PTHR30244:SF34">
    <property type="entry name" value="DTDP-4-AMINO-4,6-DIDEOXYGALACTOSE TRANSAMINASE"/>
    <property type="match status" value="1"/>
</dbReference>
<dbReference type="InterPro" id="IPR000653">
    <property type="entry name" value="DegT/StrS_aminotransferase"/>
</dbReference>
<dbReference type="STRING" id="331113.SNE_A16740"/>
<keyword evidence="4" id="KW-1185">Reference proteome</keyword>
<dbReference type="GO" id="GO:0000271">
    <property type="term" value="P:polysaccharide biosynthetic process"/>
    <property type="evidence" value="ECO:0007669"/>
    <property type="project" value="TreeGrafter"/>
</dbReference>
<proteinExistence type="inferred from homology"/>